<evidence type="ECO:0000313" key="3">
    <source>
        <dbReference type="Proteomes" id="UP000826709"/>
    </source>
</evidence>
<dbReference type="SUPFAM" id="SSF53335">
    <property type="entry name" value="S-adenosyl-L-methionine-dependent methyltransferases"/>
    <property type="match status" value="1"/>
</dbReference>
<protein>
    <submittedName>
        <fullName evidence="2">Class I SAM-dependent methyltransferase</fullName>
    </submittedName>
</protein>
<dbReference type="PANTHER" id="PTHR43861">
    <property type="entry name" value="TRANS-ACONITATE 2-METHYLTRANSFERASE-RELATED"/>
    <property type="match status" value="1"/>
</dbReference>
<reference evidence="2" key="2">
    <citation type="submission" date="2019-03" db="EMBL/GenBank/DDBJ databases">
        <authorList>
            <person name="Chen S.-C."/>
            <person name="Wu S.-Y."/>
            <person name="Lai M.-C."/>
        </authorList>
    </citation>
    <scope>NUCLEOTIDE SEQUENCE</scope>
    <source>
        <strain evidence="2">ML15</strain>
    </source>
</reference>
<dbReference type="Pfam" id="PF08241">
    <property type="entry name" value="Methyltransf_11"/>
    <property type="match status" value="1"/>
</dbReference>
<dbReference type="Gene3D" id="3.40.50.150">
    <property type="entry name" value="Vaccinia Virus protein VP39"/>
    <property type="match status" value="1"/>
</dbReference>
<keyword evidence="2" id="KW-0489">Methyltransferase</keyword>
<accession>A0A8G1A3C0</accession>
<dbReference type="RefSeq" id="WP_246589145.1">
    <property type="nucleotide sequence ID" value="NZ_CP037968.1"/>
</dbReference>
<dbReference type="InterPro" id="IPR013216">
    <property type="entry name" value="Methyltransf_11"/>
</dbReference>
<dbReference type="Proteomes" id="UP000826709">
    <property type="component" value="Chromosome"/>
</dbReference>
<proteinExistence type="predicted"/>
<organism evidence="2 3">
    <name type="scientific">Methanofollis formosanus</name>
    <dbReference type="NCBI Taxonomy" id="299308"/>
    <lineage>
        <taxon>Archaea</taxon>
        <taxon>Methanobacteriati</taxon>
        <taxon>Methanobacteriota</taxon>
        <taxon>Stenosarchaea group</taxon>
        <taxon>Methanomicrobia</taxon>
        <taxon>Methanomicrobiales</taxon>
        <taxon>Methanomicrobiaceae</taxon>
        <taxon>Methanofollis</taxon>
    </lineage>
</organism>
<keyword evidence="3" id="KW-1185">Reference proteome</keyword>
<sequence>MHLRQDRDQNREQMADISFRIMAILFKIRDWFRPPDRLLDLIGIREGMVVVDYGCGPGRYISGASRRVGGAGRLYAVDIHELAVEAVKRLVKEERLTNVFPILARGYDSGLPDGTADLVYALDMFHMIRDPATFLGELRRITKPDGVLVIDDGHQPRKTTQKKIRASGLWEIKEENEAYLRCHPK</sequence>
<dbReference type="CDD" id="cd02440">
    <property type="entry name" value="AdoMet_MTases"/>
    <property type="match status" value="1"/>
</dbReference>
<reference evidence="2" key="1">
    <citation type="journal article" date="2005" name="Int. J. Syst. Evol. Microbiol.">
        <title>Methanofollis formosanus sp. nov., isolated from a fish pond.</title>
        <authorList>
            <person name="Wu S.Y."/>
            <person name="Chen S.C."/>
            <person name="Lai M.C."/>
        </authorList>
    </citation>
    <scope>NUCLEOTIDE SEQUENCE</scope>
    <source>
        <strain evidence="2">ML15</strain>
    </source>
</reference>
<evidence type="ECO:0000259" key="1">
    <source>
        <dbReference type="Pfam" id="PF08241"/>
    </source>
</evidence>
<keyword evidence="2" id="KW-0808">Transferase</keyword>
<dbReference type="InterPro" id="IPR029063">
    <property type="entry name" value="SAM-dependent_MTases_sf"/>
</dbReference>
<dbReference type="GO" id="GO:0032259">
    <property type="term" value="P:methylation"/>
    <property type="evidence" value="ECO:0007669"/>
    <property type="project" value="UniProtKB-KW"/>
</dbReference>
<gene>
    <name evidence="2" type="ORF">E2N92_07700</name>
</gene>
<dbReference type="KEGG" id="mfk:E2N92_07700"/>
<dbReference type="GO" id="GO:0008757">
    <property type="term" value="F:S-adenosylmethionine-dependent methyltransferase activity"/>
    <property type="evidence" value="ECO:0007669"/>
    <property type="project" value="InterPro"/>
</dbReference>
<dbReference type="AlphaFoldDB" id="A0A8G1A3C0"/>
<feature type="domain" description="Methyltransferase type 11" evidence="1">
    <location>
        <begin position="51"/>
        <end position="150"/>
    </location>
</feature>
<evidence type="ECO:0000313" key="2">
    <source>
        <dbReference type="EMBL" id="QYZ79317.1"/>
    </source>
</evidence>
<dbReference type="EMBL" id="CP037968">
    <property type="protein sequence ID" value="QYZ79317.1"/>
    <property type="molecule type" value="Genomic_DNA"/>
</dbReference>
<name>A0A8G1A3C0_9EURY</name>